<evidence type="ECO:0000313" key="4">
    <source>
        <dbReference type="EMBL" id="RGS17944.1"/>
    </source>
</evidence>
<evidence type="ECO:0000256" key="1">
    <source>
        <dbReference type="SAM" id="Coils"/>
    </source>
</evidence>
<dbReference type="InterPro" id="IPR025380">
    <property type="entry name" value="DUF4369"/>
</dbReference>
<evidence type="ECO:0000259" key="3">
    <source>
        <dbReference type="PROSITE" id="PS51352"/>
    </source>
</evidence>
<dbReference type="GO" id="GO:0016491">
    <property type="term" value="F:oxidoreductase activity"/>
    <property type="evidence" value="ECO:0007669"/>
    <property type="project" value="InterPro"/>
</dbReference>
<dbReference type="Gene3D" id="3.40.30.10">
    <property type="entry name" value="Glutaredoxin"/>
    <property type="match status" value="1"/>
</dbReference>
<dbReference type="SUPFAM" id="SSF52833">
    <property type="entry name" value="Thioredoxin-like"/>
    <property type="match status" value="1"/>
</dbReference>
<dbReference type="AlphaFoldDB" id="A0A3E5E962"/>
<dbReference type="Pfam" id="PF00578">
    <property type="entry name" value="AhpC-TSA"/>
    <property type="match status" value="1"/>
</dbReference>
<dbReference type="Pfam" id="PF14289">
    <property type="entry name" value="DUF4369"/>
    <property type="match status" value="1"/>
</dbReference>
<name>A0A3E5E962_9BACT</name>
<sequence length="374" mass="42239">MKTAILSAALMLASTVAMAQKSNFQLKVDLKNFNSDSVLVYKGRNVKMDTVLVKNGKFTYSANLDKAAGYVFLSPEAYRGAGQFMFNLPCVPGEKAEVKGDAKTRFDISGSKFYQQYHEVDVLLENANKELRDYEASLNQRIKNGETQQTIMAEYEQKAPALQKAKDDKIFDFVKQHPDYEACATIFEQFDDVSKMEKLLGLLSENVKNGRMKAFYQPMIDMAKKRAEAEEKAKKVQAAGVEAPDFTLKDIKGNDFKLSSLRGKIVVLDFWGSWCGWCIKGMPKMKEYYEKYKGKFEILGVDCNDTEAKWKAAVEKHQLPWIHVYNSKDSKVLSDYAVQGFPTKIVIDANGKIIKTIVGEDPAFYTLLDEVLGK</sequence>
<protein>
    <submittedName>
        <fullName evidence="4">AhpC/TSA family protein</fullName>
    </submittedName>
</protein>
<dbReference type="CDD" id="cd02966">
    <property type="entry name" value="TlpA_like_family"/>
    <property type="match status" value="1"/>
</dbReference>
<dbReference type="PROSITE" id="PS51352">
    <property type="entry name" value="THIOREDOXIN_2"/>
    <property type="match status" value="1"/>
</dbReference>
<comment type="caution">
    <text evidence="4">The sequence shown here is derived from an EMBL/GenBank/DDBJ whole genome shotgun (WGS) entry which is preliminary data.</text>
</comment>
<feature type="chain" id="PRO_5043182853" evidence="2">
    <location>
        <begin position="20"/>
        <end position="374"/>
    </location>
</feature>
<dbReference type="EMBL" id="QRVA01000006">
    <property type="protein sequence ID" value="RGS17944.1"/>
    <property type="molecule type" value="Genomic_DNA"/>
</dbReference>
<evidence type="ECO:0000256" key="2">
    <source>
        <dbReference type="SAM" id="SignalP"/>
    </source>
</evidence>
<proteinExistence type="predicted"/>
<dbReference type="InterPro" id="IPR050553">
    <property type="entry name" value="Thioredoxin_ResA/DsbE_sf"/>
</dbReference>
<dbReference type="RefSeq" id="WP_117586351.1">
    <property type="nucleotide sequence ID" value="NZ_QRVA01000006.1"/>
</dbReference>
<feature type="coiled-coil region" evidence="1">
    <location>
        <begin position="117"/>
        <end position="144"/>
    </location>
</feature>
<reference evidence="6 7" key="1">
    <citation type="submission" date="2018-08" db="EMBL/GenBank/DDBJ databases">
        <title>A genome reference for cultivated species of the human gut microbiota.</title>
        <authorList>
            <person name="Zou Y."/>
            <person name="Xue W."/>
            <person name="Luo G."/>
        </authorList>
    </citation>
    <scope>NUCLEOTIDE SEQUENCE [LARGE SCALE GENOMIC DNA]</scope>
    <source>
        <strain evidence="4 6">AF24-12</strain>
        <strain evidence="5 7">AF46-2NS</strain>
    </source>
</reference>
<feature type="signal peptide" evidence="2">
    <location>
        <begin position="1"/>
        <end position="19"/>
    </location>
</feature>
<evidence type="ECO:0000313" key="6">
    <source>
        <dbReference type="Proteomes" id="UP000283872"/>
    </source>
</evidence>
<keyword evidence="1" id="KW-0175">Coiled coil</keyword>
<dbReference type="PANTHER" id="PTHR42852:SF13">
    <property type="entry name" value="PROTEIN DIPZ"/>
    <property type="match status" value="1"/>
</dbReference>
<gene>
    <name evidence="5" type="ORF">DW079_06640</name>
    <name evidence="4" type="ORF">DWY11_03960</name>
</gene>
<organism evidence="4 6">
    <name type="scientific">Segatella copri</name>
    <dbReference type="NCBI Taxonomy" id="165179"/>
    <lineage>
        <taxon>Bacteria</taxon>
        <taxon>Pseudomonadati</taxon>
        <taxon>Bacteroidota</taxon>
        <taxon>Bacteroidia</taxon>
        <taxon>Bacteroidales</taxon>
        <taxon>Prevotellaceae</taxon>
        <taxon>Segatella</taxon>
    </lineage>
</organism>
<dbReference type="PANTHER" id="PTHR42852">
    <property type="entry name" value="THIOL:DISULFIDE INTERCHANGE PROTEIN DSBE"/>
    <property type="match status" value="1"/>
</dbReference>
<dbReference type="InterPro" id="IPR013766">
    <property type="entry name" value="Thioredoxin_domain"/>
</dbReference>
<dbReference type="Proteomes" id="UP000283872">
    <property type="component" value="Unassembled WGS sequence"/>
</dbReference>
<accession>A0A3E5E962</accession>
<dbReference type="GO" id="GO:0016209">
    <property type="term" value="F:antioxidant activity"/>
    <property type="evidence" value="ECO:0007669"/>
    <property type="project" value="InterPro"/>
</dbReference>
<feature type="domain" description="Thioredoxin" evidence="3">
    <location>
        <begin position="237"/>
        <end position="374"/>
    </location>
</feature>
<dbReference type="EMBL" id="QRNB01000027">
    <property type="protein sequence ID" value="RHK10692.1"/>
    <property type="molecule type" value="Genomic_DNA"/>
</dbReference>
<dbReference type="InterPro" id="IPR000866">
    <property type="entry name" value="AhpC/TSA"/>
</dbReference>
<dbReference type="InterPro" id="IPR036249">
    <property type="entry name" value="Thioredoxin-like_sf"/>
</dbReference>
<evidence type="ECO:0000313" key="7">
    <source>
        <dbReference type="Proteomes" id="UP000286211"/>
    </source>
</evidence>
<keyword evidence="2" id="KW-0732">Signal</keyword>
<dbReference type="Proteomes" id="UP000286211">
    <property type="component" value="Unassembled WGS sequence"/>
</dbReference>
<evidence type="ECO:0000313" key="5">
    <source>
        <dbReference type="EMBL" id="RHK10692.1"/>
    </source>
</evidence>